<dbReference type="GeneTree" id="ENSGT00940000155638"/>
<keyword evidence="7" id="KW-0130">Cell adhesion</keyword>
<keyword evidence="16" id="KW-1185">Reference proteome</keyword>
<dbReference type="Ensembl" id="ENSPMRT00000011040.1">
    <property type="protein sequence ID" value="ENSPMRP00000010368.1"/>
    <property type="gene ID" value="ENSPMRG00000006100.1"/>
</dbReference>
<feature type="domain" description="Laminin G" evidence="13">
    <location>
        <begin position="637"/>
        <end position="841"/>
    </location>
</feature>
<accession>A0A670IF73</accession>
<keyword evidence="12" id="KW-0175">Coiled coil</keyword>
<feature type="disulfide bond" evidence="11">
    <location>
        <begin position="102"/>
        <end position="114"/>
    </location>
</feature>
<dbReference type="Pfam" id="PF24973">
    <property type="entry name" value="EGF_LMN_ATRN"/>
    <property type="match status" value="1"/>
</dbReference>
<dbReference type="FunFam" id="2.10.25.10:FF:000188">
    <property type="entry name" value="Laminin subunit gamma 2"/>
    <property type="match status" value="1"/>
</dbReference>
<evidence type="ECO:0000256" key="4">
    <source>
        <dbReference type="ARBA" id="ARBA00022729"/>
    </source>
</evidence>
<comment type="caution">
    <text evidence="11">Lacks conserved residue(s) required for the propagation of feature annotation.</text>
</comment>
<dbReference type="InterPro" id="IPR013320">
    <property type="entry name" value="ConA-like_dom_sf"/>
</dbReference>
<dbReference type="InterPro" id="IPR056863">
    <property type="entry name" value="LMN_ATRN_NET-like_EGF"/>
</dbReference>
<protein>
    <submittedName>
        <fullName evidence="15">Laminin subunit alpha 3</fullName>
    </submittedName>
</protein>
<dbReference type="GO" id="GO:0016020">
    <property type="term" value="C:membrane"/>
    <property type="evidence" value="ECO:0007669"/>
    <property type="project" value="UniProtKB-SubCell"/>
</dbReference>
<reference evidence="15" key="2">
    <citation type="submission" date="2025-08" db="UniProtKB">
        <authorList>
            <consortium name="Ensembl"/>
        </authorList>
    </citation>
    <scope>IDENTIFICATION</scope>
</reference>
<feature type="domain" description="Laminin G" evidence="13">
    <location>
        <begin position="848"/>
        <end position="1011"/>
    </location>
</feature>
<feature type="domain" description="Laminin G" evidence="13">
    <location>
        <begin position="1096"/>
        <end position="1261"/>
    </location>
</feature>
<dbReference type="PROSITE" id="PS50025">
    <property type="entry name" value="LAM_G_DOMAIN"/>
    <property type="match status" value="4"/>
</dbReference>
<dbReference type="GO" id="GO:0005576">
    <property type="term" value="C:extracellular region"/>
    <property type="evidence" value="ECO:0007669"/>
    <property type="project" value="UniProtKB-ARBA"/>
</dbReference>
<dbReference type="GO" id="GO:0030155">
    <property type="term" value="P:regulation of cell adhesion"/>
    <property type="evidence" value="ECO:0007669"/>
    <property type="project" value="InterPro"/>
</dbReference>
<dbReference type="SUPFAM" id="SSF49899">
    <property type="entry name" value="Concanavalin A-like lectins/glucanases"/>
    <property type="match status" value="4"/>
</dbReference>
<evidence type="ECO:0000256" key="12">
    <source>
        <dbReference type="SAM" id="Coils"/>
    </source>
</evidence>
<dbReference type="SUPFAM" id="SSF57196">
    <property type="entry name" value="EGF/Laminin"/>
    <property type="match status" value="2"/>
</dbReference>
<comment type="subcellular location">
    <subcellularLocation>
        <location evidence="1">Secreted</location>
        <location evidence="1">Extracellular space</location>
        <location evidence="1">Extracellular matrix</location>
        <location evidence="1">Basement membrane</location>
    </subcellularLocation>
</comment>
<keyword evidence="8 11" id="KW-1015">Disulfide bond</keyword>
<dbReference type="PROSITE" id="PS50027">
    <property type="entry name" value="EGF_LAM_2"/>
    <property type="match status" value="2"/>
</dbReference>
<reference evidence="15" key="3">
    <citation type="submission" date="2025-09" db="UniProtKB">
        <authorList>
            <consortium name="Ensembl"/>
        </authorList>
    </citation>
    <scope>IDENTIFICATION</scope>
</reference>
<dbReference type="InterPro" id="IPR001791">
    <property type="entry name" value="Laminin_G"/>
</dbReference>
<dbReference type="FunFam" id="2.60.120.200:FF:000150">
    <property type="entry name" value="Laminin subunit alpha 5"/>
    <property type="match status" value="1"/>
</dbReference>
<keyword evidence="9" id="KW-0325">Glycoprotein</keyword>
<dbReference type="SMART" id="SM00282">
    <property type="entry name" value="LamG"/>
    <property type="match status" value="4"/>
</dbReference>
<dbReference type="GO" id="GO:0005604">
    <property type="term" value="C:basement membrane"/>
    <property type="evidence" value="ECO:0007669"/>
    <property type="project" value="UniProtKB-SubCell"/>
</dbReference>
<keyword evidence="5" id="KW-0677">Repeat</keyword>
<keyword evidence="6" id="KW-0084">Basement membrane</keyword>
<keyword evidence="4" id="KW-0732">Signal</keyword>
<evidence type="ECO:0000256" key="1">
    <source>
        <dbReference type="ARBA" id="ARBA00004302"/>
    </source>
</evidence>
<dbReference type="GO" id="GO:0005102">
    <property type="term" value="F:signaling receptor binding"/>
    <property type="evidence" value="ECO:0007669"/>
    <property type="project" value="InterPro"/>
</dbReference>
<dbReference type="PANTHER" id="PTHR15036:SF47">
    <property type="entry name" value="LAMININ SUBUNIT ALPHA-4"/>
    <property type="match status" value="1"/>
</dbReference>
<feature type="domain" description="Laminin EGF-like" evidence="14">
    <location>
        <begin position="55"/>
        <end position="101"/>
    </location>
</feature>
<keyword evidence="10 11" id="KW-0424">Laminin EGF-like domain</keyword>
<dbReference type="Gene3D" id="2.10.25.10">
    <property type="entry name" value="Laminin"/>
    <property type="match status" value="2"/>
</dbReference>
<evidence type="ECO:0000256" key="8">
    <source>
        <dbReference type="ARBA" id="ARBA00023157"/>
    </source>
</evidence>
<evidence type="ECO:0000256" key="10">
    <source>
        <dbReference type="ARBA" id="ARBA00023292"/>
    </source>
</evidence>
<dbReference type="FunFam" id="2.60.120.200:FF:000056">
    <property type="entry name" value="Laminin subunit alpha 3"/>
    <property type="match status" value="1"/>
</dbReference>
<dbReference type="Pfam" id="PF02210">
    <property type="entry name" value="Laminin_G_2"/>
    <property type="match status" value="3"/>
</dbReference>
<feature type="disulfide bond" evidence="11">
    <location>
        <begin position="74"/>
        <end position="83"/>
    </location>
</feature>
<dbReference type="CDD" id="cd00055">
    <property type="entry name" value="EGF_Lam"/>
    <property type="match status" value="2"/>
</dbReference>
<evidence type="ECO:0000259" key="14">
    <source>
        <dbReference type="PROSITE" id="PS50027"/>
    </source>
</evidence>
<evidence type="ECO:0000259" key="13">
    <source>
        <dbReference type="PROSITE" id="PS50025"/>
    </source>
</evidence>
<evidence type="ECO:0000256" key="3">
    <source>
        <dbReference type="ARBA" id="ARBA00022530"/>
    </source>
</evidence>
<evidence type="ECO:0000256" key="9">
    <source>
        <dbReference type="ARBA" id="ARBA00023180"/>
    </source>
</evidence>
<dbReference type="PANTHER" id="PTHR15036">
    <property type="entry name" value="PIKACHURIN-LIKE PROTEIN"/>
    <property type="match status" value="1"/>
</dbReference>
<feature type="disulfide bond" evidence="11">
    <location>
        <begin position="125"/>
        <end position="134"/>
    </location>
</feature>
<dbReference type="Pfam" id="PF00053">
    <property type="entry name" value="EGF_laminin"/>
    <property type="match status" value="1"/>
</dbReference>
<evidence type="ECO:0000313" key="16">
    <source>
        <dbReference type="Proteomes" id="UP000472272"/>
    </source>
</evidence>
<evidence type="ECO:0000256" key="11">
    <source>
        <dbReference type="PROSITE-ProRule" id="PRU00460"/>
    </source>
</evidence>
<name>A0A670IF73_PODMU</name>
<dbReference type="InterPro" id="IPR002049">
    <property type="entry name" value="LE_dom"/>
</dbReference>
<feature type="coiled-coil region" evidence="12">
    <location>
        <begin position="263"/>
        <end position="353"/>
    </location>
</feature>
<feature type="domain" description="Laminin G" evidence="13">
    <location>
        <begin position="1268"/>
        <end position="1450"/>
    </location>
</feature>
<dbReference type="InterPro" id="IPR009254">
    <property type="entry name" value="Laminin_aI"/>
</dbReference>
<dbReference type="InterPro" id="IPR050372">
    <property type="entry name" value="Neurexin-related_CASP"/>
</dbReference>
<keyword evidence="2" id="KW-0964">Secreted</keyword>
<keyword evidence="3" id="KW-0272">Extracellular matrix</keyword>
<dbReference type="InterPro" id="IPR010307">
    <property type="entry name" value="Laminin_dom_II"/>
</dbReference>
<sequence>MNIRIQHMPLNHIIGLHMTIFSNLISSTLKFHRTPLFKGFYRENSGLLTGRCVPCNCHGNANRCLDGSGICINCQHNTAGEKCERCKEGYFGDATQRTCRACRCPFTSSFANGCVENGGEIQCFCKEGYTGMHCESCAPGYFGNPLKYGGYCQKCNCPDNGQLMTCERLTGECISQEPKDIDPQEDCDSCDSCVITLLKDLSTMGDELRLIKSQMQNVNASAHTLGQMKHLEDLLLDQITGTSTAVTPSASGDGAKELAQAQRMINEMRNRNFEQQLTEAEKEKREAQLLLERVRTELQKHQAKNQGLIKTIRESLNEYESKLEDLRISLNEAKEQTKQAENLNGNNQLLLEDVKTGILDLLSSAEASLSQANSVFGLLQKMTFAFKLQEYENLAAQLDGARKDLSEKLKSQSLSASKEPLVVRAEEHANFLQDLARKLDEYVFIFADEYCVQEGAEAKTSGLQALEGWPTVTVALRPKTLDSPCLVNKKQPYPNGEGKIIGSKICGRIETIQIFGSLCIFSFLLDDTDGLITSAKNMVKNANDITANVLTELNPIKEDVEKIKISYGSTQSSNYNKALNDANNTVKNLTNILPDLFNKITRINEQLMPIANISENINRIRELIQQARDAANKVAVPMRFNGSSGVEVRPPDNLDDLKGYTSLSLYLQRPLSRLDSPRRQTSNMFVMYLGDKDSSKDYIGMAVRDGRLICAYSLGGDEAEIRVPESVFESDTKDAILDRVQFERIYQYAKLNYIQGATSPSPSSFGPFDDSSGNSHTLLNLDPENVVFYVGGYPSDFILPSTLNYSPYEGCIELDSLNERVISLYNFKRSFNLDTSEVQPCRRYKEQSSRLYFEGTGYAHVDVTSPTSAFRRYEQTIQTTTDDGIVFFASNQDKFICLRIEKGQLVLRYKVDSQPPKEAKSQVVINNGMDQIVRFLKKMPREQVNISMFPFNSYYLGGIPASIRERFNISTPPFRGCMKNVKTSFESSPTISEMLEFLLSILQAYQLAPLCEICAFSYIYSRSDRLPQVQNLTDNTKKIDVSLGSCMIKKQPKLMLLKDLDDVDHPRFLKVGSSEFCKEKGKKRKYKFMQQENTTSDCCHFLLPYWLIFSELKKCNSRSHFAVDVRTSSSRGLIFFMGDKLGNSYTALFLSKGRFVLLLAADGRKIKIKSKAKYNDGQWHTVVFSRAGKRVRLVVDGLKAREVNTEPSFSAMTESPIYLGGVPSLKIQSIPRKSFAGCLRNFNVEGKHMRTYHQNSSVLPCLDNVLENGISFFNEGGHIVIGKYGVGVVGSEHKLIVFNIRSRSLNGILIHTGSKQRNYLTVYMEGGMLTASGNNGAGEFSTSVTPRQSLCDGKWHSVAVTRKQNIVYLEVDRKSNSTTGPSAMLSTSHAQPLYFGRVPGRKTLSVNLATPWLPVQDVFLGCLKGVSINDKPVLVSKISDVHGVVSLQGCPVN</sequence>
<feature type="domain" description="Laminin EGF-like" evidence="14">
    <location>
        <begin position="102"/>
        <end position="154"/>
    </location>
</feature>
<dbReference type="Pfam" id="PF06009">
    <property type="entry name" value="Laminin_II"/>
    <property type="match status" value="1"/>
</dbReference>
<evidence type="ECO:0000256" key="5">
    <source>
        <dbReference type="ARBA" id="ARBA00022737"/>
    </source>
</evidence>
<gene>
    <name evidence="15" type="primary">LAMA3</name>
</gene>
<organism evidence="15 16">
    <name type="scientific">Podarcis muralis</name>
    <name type="common">Wall lizard</name>
    <name type="synonym">Lacerta muralis</name>
    <dbReference type="NCBI Taxonomy" id="64176"/>
    <lineage>
        <taxon>Eukaryota</taxon>
        <taxon>Metazoa</taxon>
        <taxon>Chordata</taxon>
        <taxon>Craniata</taxon>
        <taxon>Vertebrata</taxon>
        <taxon>Euteleostomi</taxon>
        <taxon>Lepidosauria</taxon>
        <taxon>Squamata</taxon>
        <taxon>Bifurcata</taxon>
        <taxon>Unidentata</taxon>
        <taxon>Episquamata</taxon>
        <taxon>Laterata</taxon>
        <taxon>Lacertibaenia</taxon>
        <taxon>Lacertidae</taxon>
        <taxon>Podarcis</taxon>
    </lineage>
</organism>
<dbReference type="GO" id="GO:0007155">
    <property type="term" value="P:cell adhesion"/>
    <property type="evidence" value="ECO:0007669"/>
    <property type="project" value="UniProtKB-KW"/>
</dbReference>
<reference evidence="15 16" key="1">
    <citation type="journal article" date="2019" name="Proc. Natl. Acad. Sci. U.S.A.">
        <title>Regulatory changes in pterin and carotenoid genes underlie balanced color polymorphisms in the wall lizard.</title>
        <authorList>
            <person name="Andrade P."/>
            <person name="Pinho C."/>
            <person name="Perez I de Lanuza G."/>
            <person name="Afonso S."/>
            <person name="Brejcha J."/>
            <person name="Rubin C.J."/>
            <person name="Wallerman O."/>
            <person name="Pereira P."/>
            <person name="Sabatino S.J."/>
            <person name="Bellati A."/>
            <person name="Pellitteri-Rosa D."/>
            <person name="Bosakova Z."/>
            <person name="Bunikis I."/>
            <person name="Carretero M.A."/>
            <person name="Feiner N."/>
            <person name="Marsik P."/>
            <person name="Pauperio F."/>
            <person name="Salvi D."/>
            <person name="Soler L."/>
            <person name="While G.M."/>
            <person name="Uller T."/>
            <person name="Font E."/>
            <person name="Andersson L."/>
            <person name="Carneiro M."/>
        </authorList>
    </citation>
    <scope>NUCLEOTIDE SEQUENCE</scope>
</reference>
<proteinExistence type="predicted"/>
<dbReference type="SMART" id="SM00180">
    <property type="entry name" value="EGF_Lam"/>
    <property type="match status" value="2"/>
</dbReference>
<dbReference type="Proteomes" id="UP000472272">
    <property type="component" value="Chromosome 7"/>
</dbReference>
<evidence type="ECO:0000256" key="7">
    <source>
        <dbReference type="ARBA" id="ARBA00022889"/>
    </source>
</evidence>
<dbReference type="CDD" id="cd00110">
    <property type="entry name" value="LamG"/>
    <property type="match status" value="4"/>
</dbReference>
<dbReference type="GO" id="GO:0030334">
    <property type="term" value="P:regulation of cell migration"/>
    <property type="evidence" value="ECO:0007669"/>
    <property type="project" value="InterPro"/>
</dbReference>
<dbReference type="Pfam" id="PF06008">
    <property type="entry name" value="Laminin_I"/>
    <property type="match status" value="1"/>
</dbReference>
<evidence type="ECO:0000313" key="15">
    <source>
        <dbReference type="Ensembl" id="ENSPMRP00000010368.1"/>
    </source>
</evidence>
<dbReference type="Gene3D" id="2.60.120.200">
    <property type="match status" value="4"/>
</dbReference>
<dbReference type="PROSITE" id="PS01248">
    <property type="entry name" value="EGF_LAM_1"/>
    <property type="match status" value="1"/>
</dbReference>
<evidence type="ECO:0000256" key="2">
    <source>
        <dbReference type="ARBA" id="ARBA00022525"/>
    </source>
</evidence>
<dbReference type="GO" id="GO:0045995">
    <property type="term" value="P:regulation of embryonic development"/>
    <property type="evidence" value="ECO:0007669"/>
    <property type="project" value="InterPro"/>
</dbReference>
<evidence type="ECO:0000256" key="6">
    <source>
        <dbReference type="ARBA" id="ARBA00022869"/>
    </source>
</evidence>